<feature type="compositionally biased region" description="Basic and acidic residues" evidence="1">
    <location>
        <begin position="79"/>
        <end position="98"/>
    </location>
</feature>
<sequence>MGQQTSQKGLTTCRRSVRRSARWTQPSFSLGSIIWRTSSKGEGKNALPHAAERPDGARLSALQENQTGQHPGGGHRRRQPEAHPRSHLDHHSALPDFRHRGRPGGQPDGAGGAAAVGAPLHRQVPGRPRQRLHRLLAGRSRLLGAHPPQPARSHRLARLEIAPAPRAPRAGLPRGGARVRRHAAARPGRRRHQRAR</sequence>
<feature type="compositionally biased region" description="Polar residues" evidence="1">
    <location>
        <begin position="22"/>
        <end position="40"/>
    </location>
</feature>
<dbReference type="AlphaFoldDB" id="A0A8D8N496"/>
<dbReference type="EMBL" id="HBUE01352302">
    <property type="protein sequence ID" value="CAG6603945.1"/>
    <property type="molecule type" value="Transcribed_RNA"/>
</dbReference>
<feature type="compositionally biased region" description="Low complexity" evidence="1">
    <location>
        <begin position="160"/>
        <end position="176"/>
    </location>
</feature>
<dbReference type="EMBL" id="HBUE01245197">
    <property type="protein sequence ID" value="CAG6551646.1"/>
    <property type="molecule type" value="Transcribed_RNA"/>
</dbReference>
<proteinExistence type="predicted"/>
<feature type="compositionally biased region" description="Basic residues" evidence="1">
    <location>
        <begin position="177"/>
        <end position="196"/>
    </location>
</feature>
<evidence type="ECO:0000256" key="1">
    <source>
        <dbReference type="SAM" id="MobiDB-lite"/>
    </source>
</evidence>
<protein>
    <submittedName>
        <fullName evidence="2">(northern house mosquito) hypothetical protein</fullName>
    </submittedName>
</protein>
<feature type="region of interest" description="Disordered" evidence="1">
    <location>
        <begin position="160"/>
        <end position="196"/>
    </location>
</feature>
<dbReference type="EMBL" id="HBUE01111726">
    <property type="protein sequence ID" value="CAG6489135.1"/>
    <property type="molecule type" value="Transcribed_RNA"/>
</dbReference>
<evidence type="ECO:0000313" key="2">
    <source>
        <dbReference type="EMBL" id="CAG6551646.1"/>
    </source>
</evidence>
<feature type="compositionally biased region" description="Gly residues" evidence="1">
    <location>
        <begin position="103"/>
        <end position="114"/>
    </location>
</feature>
<organism evidence="2">
    <name type="scientific">Culex pipiens</name>
    <name type="common">House mosquito</name>
    <dbReference type="NCBI Taxonomy" id="7175"/>
    <lineage>
        <taxon>Eukaryota</taxon>
        <taxon>Metazoa</taxon>
        <taxon>Ecdysozoa</taxon>
        <taxon>Arthropoda</taxon>
        <taxon>Hexapoda</taxon>
        <taxon>Insecta</taxon>
        <taxon>Pterygota</taxon>
        <taxon>Neoptera</taxon>
        <taxon>Endopterygota</taxon>
        <taxon>Diptera</taxon>
        <taxon>Nematocera</taxon>
        <taxon>Culicoidea</taxon>
        <taxon>Culicidae</taxon>
        <taxon>Culicinae</taxon>
        <taxon>Culicini</taxon>
        <taxon>Culex</taxon>
        <taxon>Culex</taxon>
    </lineage>
</organism>
<feature type="compositionally biased region" description="Polar residues" evidence="1">
    <location>
        <begin position="1"/>
        <end position="14"/>
    </location>
</feature>
<accession>A0A8D8N496</accession>
<feature type="region of interest" description="Disordered" evidence="1">
    <location>
        <begin position="1"/>
        <end position="116"/>
    </location>
</feature>
<name>A0A8D8N496_CULPI</name>
<reference evidence="2" key="1">
    <citation type="submission" date="2021-05" db="EMBL/GenBank/DDBJ databases">
        <authorList>
            <person name="Alioto T."/>
            <person name="Alioto T."/>
            <person name="Gomez Garrido J."/>
        </authorList>
    </citation>
    <scope>NUCLEOTIDE SEQUENCE</scope>
</reference>